<feature type="compositionally biased region" description="Low complexity" evidence="1">
    <location>
        <begin position="472"/>
        <end position="488"/>
    </location>
</feature>
<dbReference type="Proteomes" id="UP000224854">
    <property type="component" value="Unassembled WGS sequence"/>
</dbReference>
<comment type="caution">
    <text evidence="4">The sequence shown here is derived from an EMBL/GenBank/DDBJ whole genome shotgun (WGS) entry which is preliminary data.</text>
</comment>
<sequence length="499" mass="53218">MPSNTANPRAGLRRRATILLALAAAPASISAHSWIESAVKVQPNGSFTGPEGFPRGYVPRGTPAFSDLHAQHLIPDAGVYNGNEVLNKFPQDPNAPYPMLSARPGDKVAILHLENGHVSLPQAQANKPLNRGNVYLYGTSQPKEQEKLFDVHLVWNREGTGGDGRGRLLATRNYDDGQCYQDNHQAIAQERVSKLAADGAKIEKELKCQSIITIPNDAKPNSIYTVYWYWDWPTLNPDKIDMEATKAGQYPWAGSFMRGDKMPEGWNKDQIFINESYSSTIDIKIVDELPGVVAYENGPQPGLEGIYAKGIKEQIDKDFDIQVPNVAGAALSPGGPKTAAPQPTTATPSLTTADGSPAIASDTPDSECAPDVVVTASVTSNAAPSKTDGGCAADETVTVTVTATAAPDSDKNTQVDKIVPETVTKTISVSALPTTVQQTVYVTAKPTGAPNAPSQVQPLTTMMTLTTHIAAKPTAAPTPAVEADAPPASKRHPRDFARR</sequence>
<gene>
    <name evidence="4" type="ORF">CDD82_103</name>
</gene>
<dbReference type="InterPro" id="IPR055915">
    <property type="entry name" value="DUF7492"/>
</dbReference>
<evidence type="ECO:0000256" key="2">
    <source>
        <dbReference type="SAM" id="SignalP"/>
    </source>
</evidence>
<feature type="region of interest" description="Disordered" evidence="1">
    <location>
        <begin position="327"/>
        <end position="367"/>
    </location>
</feature>
<evidence type="ECO:0000259" key="3">
    <source>
        <dbReference type="Pfam" id="PF24320"/>
    </source>
</evidence>
<dbReference type="OrthoDB" id="64281at2759"/>
<evidence type="ECO:0000313" key="4">
    <source>
        <dbReference type="EMBL" id="PHH69055.1"/>
    </source>
</evidence>
<name>A0A2C5YHS1_9HYPO</name>
<feature type="signal peptide" evidence="2">
    <location>
        <begin position="1"/>
        <end position="31"/>
    </location>
</feature>
<feature type="domain" description="DUF7492" evidence="3">
    <location>
        <begin position="30"/>
        <end position="246"/>
    </location>
</feature>
<feature type="compositionally biased region" description="Low complexity" evidence="1">
    <location>
        <begin position="336"/>
        <end position="353"/>
    </location>
</feature>
<evidence type="ECO:0000313" key="5">
    <source>
        <dbReference type="Proteomes" id="UP000224854"/>
    </source>
</evidence>
<keyword evidence="2" id="KW-0732">Signal</keyword>
<dbReference type="AlphaFoldDB" id="A0A2C5YHS1"/>
<feature type="chain" id="PRO_5012971125" description="DUF7492 domain-containing protein" evidence="2">
    <location>
        <begin position="32"/>
        <end position="499"/>
    </location>
</feature>
<reference evidence="4 5" key="1">
    <citation type="submission" date="2017-06" db="EMBL/GenBank/DDBJ databases">
        <title>Ant-infecting Ophiocordyceps genomes reveal a high diversity of potential behavioral manipulation genes and a possible major role for enterotoxins.</title>
        <authorList>
            <person name="De Bekker C."/>
            <person name="Evans H.C."/>
            <person name="Brachmann A."/>
            <person name="Hughes D.P."/>
        </authorList>
    </citation>
    <scope>NUCLEOTIDE SEQUENCE [LARGE SCALE GENOMIC DNA]</scope>
    <source>
        <strain evidence="4 5">1348a</strain>
    </source>
</reference>
<accession>A0A2C5YHS1</accession>
<keyword evidence="5" id="KW-1185">Reference proteome</keyword>
<protein>
    <recommendedName>
        <fullName evidence="3">DUF7492 domain-containing protein</fullName>
    </recommendedName>
</protein>
<organism evidence="4 5">
    <name type="scientific">Ophiocordyceps australis</name>
    <dbReference type="NCBI Taxonomy" id="1399860"/>
    <lineage>
        <taxon>Eukaryota</taxon>
        <taxon>Fungi</taxon>
        <taxon>Dikarya</taxon>
        <taxon>Ascomycota</taxon>
        <taxon>Pezizomycotina</taxon>
        <taxon>Sordariomycetes</taxon>
        <taxon>Hypocreomycetidae</taxon>
        <taxon>Hypocreales</taxon>
        <taxon>Ophiocordycipitaceae</taxon>
        <taxon>Ophiocordyceps</taxon>
    </lineage>
</organism>
<proteinExistence type="predicted"/>
<dbReference type="Pfam" id="PF24320">
    <property type="entry name" value="DUF7492"/>
    <property type="match status" value="1"/>
</dbReference>
<evidence type="ECO:0000256" key="1">
    <source>
        <dbReference type="SAM" id="MobiDB-lite"/>
    </source>
</evidence>
<feature type="region of interest" description="Disordered" evidence="1">
    <location>
        <begin position="472"/>
        <end position="499"/>
    </location>
</feature>
<dbReference type="EMBL" id="NJEU01001007">
    <property type="protein sequence ID" value="PHH69055.1"/>
    <property type="molecule type" value="Genomic_DNA"/>
</dbReference>